<accession>A0A1G1YSM4</accession>
<organism evidence="1 2">
    <name type="scientific">Candidatus Buchananbacteria bacterium RIFCSPLOWO2_01_FULL_46_12</name>
    <dbReference type="NCBI Taxonomy" id="1797546"/>
    <lineage>
        <taxon>Bacteria</taxon>
        <taxon>Candidatus Buchananiibacteriota</taxon>
    </lineage>
</organism>
<dbReference type="EMBL" id="MHIP01000009">
    <property type="protein sequence ID" value="OGY55269.1"/>
    <property type="molecule type" value="Genomic_DNA"/>
</dbReference>
<dbReference type="SUPFAM" id="SSF51161">
    <property type="entry name" value="Trimeric LpxA-like enzymes"/>
    <property type="match status" value="1"/>
</dbReference>
<dbReference type="AlphaFoldDB" id="A0A1G1YSM4"/>
<dbReference type="Proteomes" id="UP000176512">
    <property type="component" value="Unassembled WGS sequence"/>
</dbReference>
<evidence type="ECO:0000313" key="1">
    <source>
        <dbReference type="EMBL" id="OGY55269.1"/>
    </source>
</evidence>
<reference evidence="1 2" key="1">
    <citation type="journal article" date="2016" name="Nat. Commun.">
        <title>Thousands of microbial genomes shed light on interconnected biogeochemical processes in an aquifer system.</title>
        <authorList>
            <person name="Anantharaman K."/>
            <person name="Brown C.T."/>
            <person name="Hug L.A."/>
            <person name="Sharon I."/>
            <person name="Castelle C.J."/>
            <person name="Probst A.J."/>
            <person name="Thomas B.C."/>
            <person name="Singh A."/>
            <person name="Wilkins M.J."/>
            <person name="Karaoz U."/>
            <person name="Brodie E.L."/>
            <person name="Williams K.H."/>
            <person name="Hubbard S.S."/>
            <person name="Banfield J.F."/>
        </authorList>
    </citation>
    <scope>NUCLEOTIDE SEQUENCE [LARGE SCALE GENOMIC DNA]</scope>
</reference>
<protein>
    <submittedName>
        <fullName evidence="1">Uncharacterized protein</fullName>
    </submittedName>
</protein>
<proteinExistence type="predicted"/>
<evidence type="ECO:0000313" key="2">
    <source>
        <dbReference type="Proteomes" id="UP000176512"/>
    </source>
</evidence>
<dbReference type="InterPro" id="IPR011004">
    <property type="entry name" value="Trimer_LpxA-like_sf"/>
</dbReference>
<name>A0A1G1YSM4_9BACT</name>
<gene>
    <name evidence="1" type="ORF">A3A24_02075</name>
</gene>
<sequence>MKMKSVLAKLSPLFESAIVVLLATIFVVSVTFAATTIGSSITTGGNVTATGWASTTNATTTDYVYVGWGVTAPAGFDYKGDLIVSDDAFINDQATTSKSLWVGSAGTANNLSMSGGDLYVQDDVEIDGDLWLVRATTTDSLYVGGNASTTGDLYVSGGTIDITTSTATTTMGLFVRPKGATSTTTMSIGDQNDHIQGCLEMVRENEYYRCYIDGDKTGIVCALGRCN</sequence>
<comment type="caution">
    <text evidence="1">The sequence shown here is derived from an EMBL/GenBank/DDBJ whole genome shotgun (WGS) entry which is preliminary data.</text>
</comment>